<accession>A0A917QMW0</accession>
<sequence length="98" mass="10002">MSFVDNLKGLFDKGKETVEQNADKITGAVDKAGDFIDEKTKGKYSDKIGKATEAAKKAVPTDPRSAGASGTATPPPAPKPATPPTPPNNPPTTPGSPA</sequence>
<evidence type="ECO:0000313" key="2">
    <source>
        <dbReference type="EMBL" id="GGK58306.1"/>
    </source>
</evidence>
<proteinExistence type="predicted"/>
<name>A0A917QMW0_9NOCA</name>
<comment type="caution">
    <text evidence="2">The sequence shown here is derived from an EMBL/GenBank/DDBJ whole genome shotgun (WGS) entry which is preliminary data.</text>
</comment>
<keyword evidence="3" id="KW-1185">Reference proteome</keyword>
<evidence type="ECO:0000256" key="1">
    <source>
        <dbReference type="SAM" id="MobiDB-lite"/>
    </source>
</evidence>
<evidence type="ECO:0008006" key="4">
    <source>
        <dbReference type="Google" id="ProtNLM"/>
    </source>
</evidence>
<dbReference type="AlphaFoldDB" id="A0A917QMW0"/>
<reference evidence="2" key="1">
    <citation type="journal article" date="2014" name="Int. J. Syst. Evol. Microbiol.">
        <title>Complete genome sequence of Corynebacterium casei LMG S-19264T (=DSM 44701T), isolated from a smear-ripened cheese.</title>
        <authorList>
            <consortium name="US DOE Joint Genome Institute (JGI-PGF)"/>
            <person name="Walter F."/>
            <person name="Albersmeier A."/>
            <person name="Kalinowski J."/>
            <person name="Ruckert C."/>
        </authorList>
    </citation>
    <scope>NUCLEOTIDE SEQUENCE</scope>
    <source>
        <strain evidence="2">CGMCC 4.7278</strain>
    </source>
</reference>
<evidence type="ECO:0000313" key="3">
    <source>
        <dbReference type="Proteomes" id="UP000612956"/>
    </source>
</evidence>
<dbReference type="Pfam" id="PF14013">
    <property type="entry name" value="MT0933_antitox"/>
    <property type="match status" value="1"/>
</dbReference>
<dbReference type="InterPro" id="IPR028037">
    <property type="entry name" value="Antitoxin_Rv0909/MT0933"/>
</dbReference>
<dbReference type="EMBL" id="BMMW01000003">
    <property type="protein sequence ID" value="GGK58306.1"/>
    <property type="molecule type" value="Genomic_DNA"/>
</dbReference>
<protein>
    <recommendedName>
        <fullName evidence="4">Antitoxin</fullName>
    </recommendedName>
</protein>
<reference evidence="2" key="2">
    <citation type="submission" date="2020-09" db="EMBL/GenBank/DDBJ databases">
        <authorList>
            <person name="Sun Q."/>
            <person name="Zhou Y."/>
        </authorList>
    </citation>
    <scope>NUCLEOTIDE SEQUENCE</scope>
    <source>
        <strain evidence="2">CGMCC 4.7278</strain>
    </source>
</reference>
<feature type="region of interest" description="Disordered" evidence="1">
    <location>
        <begin position="53"/>
        <end position="98"/>
    </location>
</feature>
<gene>
    <name evidence="2" type="ORF">GCM10011591_33160</name>
</gene>
<dbReference type="Proteomes" id="UP000612956">
    <property type="component" value="Unassembled WGS sequence"/>
</dbReference>
<dbReference type="RefSeq" id="WP_188829905.1">
    <property type="nucleotide sequence ID" value="NZ_BMMW01000003.1"/>
</dbReference>
<organism evidence="2 3">
    <name type="scientific">Nocardia camponoti</name>
    <dbReference type="NCBI Taxonomy" id="1616106"/>
    <lineage>
        <taxon>Bacteria</taxon>
        <taxon>Bacillati</taxon>
        <taxon>Actinomycetota</taxon>
        <taxon>Actinomycetes</taxon>
        <taxon>Mycobacteriales</taxon>
        <taxon>Nocardiaceae</taxon>
        <taxon>Nocardia</taxon>
    </lineage>
</organism>
<feature type="compositionally biased region" description="Pro residues" evidence="1">
    <location>
        <begin position="73"/>
        <end position="98"/>
    </location>
</feature>